<dbReference type="EMBL" id="SMGK01000001">
    <property type="protein sequence ID" value="TCK75046.1"/>
    <property type="molecule type" value="Genomic_DNA"/>
</dbReference>
<keyword evidence="2" id="KW-1185">Reference proteome</keyword>
<dbReference type="RefSeq" id="WP_131990519.1">
    <property type="nucleotide sequence ID" value="NZ_SMGK01000001.1"/>
</dbReference>
<comment type="caution">
    <text evidence="1">The sequence shown here is derived from an EMBL/GenBank/DDBJ whole genome shotgun (WGS) entry which is preliminary data.</text>
</comment>
<evidence type="ECO:0000313" key="1">
    <source>
        <dbReference type="EMBL" id="TCK75046.1"/>
    </source>
</evidence>
<sequence length="284" mass="31514">MSLEFAGFLYSGDNRTGQSMLVGVGHTDRYNHISAAQLTSSGLYANIHSVELITTSEADGNLVLLKNDDYSGPFAQVSDAQSAGDVWWSCWGHIGSALLIAGNKKGTSEHRISFHDQFHDKWTSFLDAKLQGKKASRQGDPTLTWEMFPANVSYLDPNLAYLKIYQPLHITMPWYWPDYAASMTYHIYLYVTGDHHLRAWGARWAYWVEGGAKSGKIADELMPEVRDGLQSLQDQVNQALTLTDLLGPITDVYYLPGRQPNRIATGGISGATTDDVTIVIEQHA</sequence>
<dbReference type="AlphaFoldDB" id="A0A4R1L9L6"/>
<dbReference type="OrthoDB" id="1550266at2"/>
<protein>
    <submittedName>
        <fullName evidence="1">Uncharacterized protein</fullName>
    </submittedName>
</protein>
<organism evidence="1 2">
    <name type="scientific">Acidipila rosea</name>
    <dbReference type="NCBI Taxonomy" id="768535"/>
    <lineage>
        <taxon>Bacteria</taxon>
        <taxon>Pseudomonadati</taxon>
        <taxon>Acidobacteriota</taxon>
        <taxon>Terriglobia</taxon>
        <taxon>Terriglobales</taxon>
        <taxon>Acidobacteriaceae</taxon>
        <taxon>Acidipila</taxon>
    </lineage>
</organism>
<reference evidence="1 2" key="1">
    <citation type="submission" date="2019-03" db="EMBL/GenBank/DDBJ databases">
        <title>Genomic Encyclopedia of Type Strains, Phase IV (KMG-IV): sequencing the most valuable type-strain genomes for metagenomic binning, comparative biology and taxonomic classification.</title>
        <authorList>
            <person name="Goeker M."/>
        </authorList>
    </citation>
    <scope>NUCLEOTIDE SEQUENCE [LARGE SCALE GENOMIC DNA]</scope>
    <source>
        <strain evidence="1 2">DSM 103428</strain>
    </source>
</reference>
<proteinExistence type="predicted"/>
<accession>A0A4R1L9L6</accession>
<gene>
    <name evidence="1" type="ORF">C7378_0025</name>
</gene>
<dbReference type="Proteomes" id="UP000295210">
    <property type="component" value="Unassembled WGS sequence"/>
</dbReference>
<name>A0A4R1L9L6_9BACT</name>
<evidence type="ECO:0000313" key="2">
    <source>
        <dbReference type="Proteomes" id="UP000295210"/>
    </source>
</evidence>